<evidence type="ECO:0000256" key="10">
    <source>
        <dbReference type="RuleBase" id="RU363075"/>
    </source>
</evidence>
<evidence type="ECO:0000256" key="4">
    <source>
        <dbReference type="ARBA" id="ARBA00022676"/>
    </source>
</evidence>
<keyword evidence="4 10" id="KW-0328">Glycosyltransferase</keyword>
<evidence type="ECO:0000256" key="5">
    <source>
        <dbReference type="ARBA" id="ARBA00022679"/>
    </source>
</evidence>
<keyword evidence="6 10" id="KW-0812">Transmembrane</keyword>
<reference evidence="12" key="2">
    <citation type="submission" date="2023-02" db="EMBL/GenBank/DDBJ databases">
        <authorList>
            <consortium name="DOE Joint Genome Institute"/>
            <person name="Mondo S.J."/>
            <person name="Chang Y."/>
            <person name="Wang Y."/>
            <person name="Ahrendt S."/>
            <person name="Andreopoulos W."/>
            <person name="Barry K."/>
            <person name="Beard J."/>
            <person name="Benny G.L."/>
            <person name="Blankenship S."/>
            <person name="Bonito G."/>
            <person name="Cuomo C."/>
            <person name="Desiro A."/>
            <person name="Gervers K.A."/>
            <person name="Hundley H."/>
            <person name="Kuo A."/>
            <person name="LaButti K."/>
            <person name="Lang B.F."/>
            <person name="Lipzen A."/>
            <person name="O'Donnell K."/>
            <person name="Pangilinan J."/>
            <person name="Reynolds N."/>
            <person name="Sandor L."/>
            <person name="Smith M.W."/>
            <person name="Tsang A."/>
            <person name="Grigoriev I.V."/>
            <person name="Stajich J.E."/>
            <person name="Spatafora J.W."/>
        </authorList>
    </citation>
    <scope>NUCLEOTIDE SEQUENCE</scope>
    <source>
        <strain evidence="12">RSA 2281</strain>
    </source>
</reference>
<keyword evidence="13" id="KW-1185">Reference proteome</keyword>
<accession>A0AAD5PAP6</accession>
<feature type="compositionally biased region" description="Basic residues" evidence="11">
    <location>
        <begin position="10"/>
        <end position="19"/>
    </location>
</feature>
<evidence type="ECO:0000256" key="11">
    <source>
        <dbReference type="SAM" id="MobiDB-lite"/>
    </source>
</evidence>
<dbReference type="GO" id="GO:0005789">
    <property type="term" value="C:endoplasmic reticulum membrane"/>
    <property type="evidence" value="ECO:0007669"/>
    <property type="project" value="UniProtKB-SubCell"/>
</dbReference>
<dbReference type="EC" id="2.4.1.-" evidence="10"/>
<dbReference type="Pfam" id="PF03901">
    <property type="entry name" value="Glyco_transf_22"/>
    <property type="match status" value="1"/>
</dbReference>
<evidence type="ECO:0000313" key="12">
    <source>
        <dbReference type="EMBL" id="KAI9253998.1"/>
    </source>
</evidence>
<evidence type="ECO:0000256" key="7">
    <source>
        <dbReference type="ARBA" id="ARBA00022824"/>
    </source>
</evidence>
<sequence>MPANQELRSRSNKKTSKGAKKAEAAAKASAPRPQNVQAAKAARDLLTEAGTFSLSFNTAFRILLIARITSALFGVIQDCDEVFNYWEPLHYLQHGTGMQTWEYSPEFGIRSWAYIVLHSILATTSNILATHKMQIFYLLRLIFATISAYVESRFYRTVTEEINPHVGRYVFVALFFSAGMFNASTAFLPSSFAMWTTFLAFSYALRPPNQISNRRTFRAVLCFGLGALLGWPFSAVVGIPFVIDEIMVYGHDGAVDAQGRVVQIIRPANWRLQRMNRLAKNMITCAVCISVPIVLIDYFFYRRWMLVPLNIVLYNVFGQENQGPNIFGIEPWYYYIINGFLNFNILFLLALASAPFALIAAFVDRERVPGSTLSDKMWPYIQLGIKLLPFYIWMTIFTLQPHKEERFLYVAYPFVALNAAISLFLARGWVSRTARAFGASVLVRANVVRYVNFAILIVYSIISISRITAVTTRYRAPAQVYSALWQERAPDQLINLDYLQENYPMDGTLGEVNLCVGKEWYRFPGSYFLPSDMRLQFIKSDFDGMLPKPFIPDIKTVTYEENGELLTYRAREYSFKGARTIQPGFNSHNKADPDAYVSIEQCDYLVDADYPLRPVSTREPRYVQDEKNWEIVDCAPMLDTINSNQLSRAFYVPGSGGLEWADYCLLKRRRSS</sequence>
<evidence type="ECO:0000256" key="8">
    <source>
        <dbReference type="ARBA" id="ARBA00022989"/>
    </source>
</evidence>
<dbReference type="InterPro" id="IPR005599">
    <property type="entry name" value="GPI_mannosylTrfase"/>
</dbReference>
<gene>
    <name evidence="12" type="ORF">BDA99DRAFT_519560</name>
</gene>
<name>A0AAD5PAP6_9FUNG</name>
<dbReference type="AlphaFoldDB" id="A0AAD5PAP6"/>
<feature type="transmembrane region" description="Helical" evidence="10">
    <location>
        <begin position="407"/>
        <end position="430"/>
    </location>
</feature>
<dbReference type="GO" id="GO:0006487">
    <property type="term" value="P:protein N-linked glycosylation"/>
    <property type="evidence" value="ECO:0007669"/>
    <property type="project" value="TreeGrafter"/>
</dbReference>
<evidence type="ECO:0000256" key="3">
    <source>
        <dbReference type="ARBA" id="ARBA00007063"/>
    </source>
</evidence>
<evidence type="ECO:0000313" key="13">
    <source>
        <dbReference type="Proteomes" id="UP001209540"/>
    </source>
</evidence>
<feature type="transmembrane region" description="Helical" evidence="10">
    <location>
        <begin position="383"/>
        <end position="400"/>
    </location>
</feature>
<feature type="transmembrane region" description="Helical" evidence="10">
    <location>
        <begin position="217"/>
        <end position="243"/>
    </location>
</feature>
<evidence type="ECO:0000256" key="6">
    <source>
        <dbReference type="ARBA" id="ARBA00022692"/>
    </source>
</evidence>
<reference evidence="12" key="1">
    <citation type="journal article" date="2022" name="IScience">
        <title>Evolution of zygomycete secretomes and the origins of terrestrial fungal ecologies.</title>
        <authorList>
            <person name="Chang Y."/>
            <person name="Wang Y."/>
            <person name="Mondo S."/>
            <person name="Ahrendt S."/>
            <person name="Andreopoulos W."/>
            <person name="Barry K."/>
            <person name="Beard J."/>
            <person name="Benny G.L."/>
            <person name="Blankenship S."/>
            <person name="Bonito G."/>
            <person name="Cuomo C."/>
            <person name="Desiro A."/>
            <person name="Gervers K.A."/>
            <person name="Hundley H."/>
            <person name="Kuo A."/>
            <person name="LaButti K."/>
            <person name="Lang B.F."/>
            <person name="Lipzen A."/>
            <person name="O'Donnell K."/>
            <person name="Pangilinan J."/>
            <person name="Reynolds N."/>
            <person name="Sandor L."/>
            <person name="Smith M.E."/>
            <person name="Tsang A."/>
            <person name="Grigoriev I.V."/>
            <person name="Stajich J.E."/>
            <person name="Spatafora J.W."/>
        </authorList>
    </citation>
    <scope>NUCLEOTIDE SEQUENCE</scope>
    <source>
        <strain evidence="12">RSA 2281</strain>
    </source>
</reference>
<dbReference type="PANTHER" id="PTHR22760:SF2">
    <property type="entry name" value="ALPHA-1,2-MANNOSYLTRANSFERASE ALG9"/>
    <property type="match status" value="1"/>
</dbReference>
<feature type="transmembrane region" description="Helical" evidence="10">
    <location>
        <begin position="343"/>
        <end position="363"/>
    </location>
</feature>
<feature type="transmembrane region" description="Helical" evidence="10">
    <location>
        <begin position="281"/>
        <end position="301"/>
    </location>
</feature>
<feature type="transmembrane region" description="Helical" evidence="10">
    <location>
        <begin position="450"/>
        <end position="469"/>
    </location>
</feature>
<dbReference type="PANTHER" id="PTHR22760">
    <property type="entry name" value="GLYCOSYLTRANSFERASE"/>
    <property type="match status" value="1"/>
</dbReference>
<keyword evidence="9 10" id="KW-0472">Membrane</keyword>
<feature type="transmembrane region" description="Helical" evidence="10">
    <location>
        <begin position="166"/>
        <end position="181"/>
    </location>
</feature>
<evidence type="ECO:0000256" key="2">
    <source>
        <dbReference type="ARBA" id="ARBA00004922"/>
    </source>
</evidence>
<organism evidence="12 13">
    <name type="scientific">Phascolomyces articulosus</name>
    <dbReference type="NCBI Taxonomy" id="60185"/>
    <lineage>
        <taxon>Eukaryota</taxon>
        <taxon>Fungi</taxon>
        <taxon>Fungi incertae sedis</taxon>
        <taxon>Mucoromycota</taxon>
        <taxon>Mucoromycotina</taxon>
        <taxon>Mucoromycetes</taxon>
        <taxon>Mucorales</taxon>
        <taxon>Lichtheimiaceae</taxon>
        <taxon>Phascolomyces</taxon>
    </lineage>
</organism>
<keyword evidence="8 10" id="KW-1133">Transmembrane helix</keyword>
<comment type="similarity">
    <text evidence="3 10">Belongs to the glycosyltransferase 22 family.</text>
</comment>
<keyword evidence="5" id="KW-0808">Transferase</keyword>
<comment type="subcellular location">
    <subcellularLocation>
        <location evidence="1 10">Endoplasmic reticulum membrane</location>
        <topology evidence="1 10">Multi-pass membrane protein</topology>
    </subcellularLocation>
</comment>
<dbReference type="GO" id="GO:0000026">
    <property type="term" value="F:alpha-1,2-mannosyltransferase activity"/>
    <property type="evidence" value="ECO:0007669"/>
    <property type="project" value="TreeGrafter"/>
</dbReference>
<dbReference type="EMBL" id="JAIXMP010000025">
    <property type="protein sequence ID" value="KAI9253998.1"/>
    <property type="molecule type" value="Genomic_DNA"/>
</dbReference>
<feature type="region of interest" description="Disordered" evidence="11">
    <location>
        <begin position="1"/>
        <end position="36"/>
    </location>
</feature>
<comment type="caution">
    <text evidence="12">The sequence shown here is derived from an EMBL/GenBank/DDBJ whole genome shotgun (WGS) entry which is preliminary data.</text>
</comment>
<feature type="transmembrane region" description="Helical" evidence="10">
    <location>
        <begin position="135"/>
        <end position="154"/>
    </location>
</feature>
<protein>
    <recommendedName>
        <fullName evidence="10">Mannosyltransferase</fullName>
        <ecNumber evidence="10">2.4.1.-</ecNumber>
    </recommendedName>
</protein>
<keyword evidence="7 10" id="KW-0256">Endoplasmic reticulum</keyword>
<dbReference type="Proteomes" id="UP001209540">
    <property type="component" value="Unassembled WGS sequence"/>
</dbReference>
<proteinExistence type="inferred from homology"/>
<evidence type="ECO:0000256" key="1">
    <source>
        <dbReference type="ARBA" id="ARBA00004477"/>
    </source>
</evidence>
<comment type="pathway">
    <text evidence="2">Protein modification; protein glycosylation.</text>
</comment>
<evidence type="ECO:0000256" key="9">
    <source>
        <dbReference type="ARBA" id="ARBA00023136"/>
    </source>
</evidence>